<protein>
    <recommendedName>
        <fullName evidence="4">DUF4177 domain-containing protein</fullName>
    </recommendedName>
</protein>
<comment type="caution">
    <text evidence="2">The sequence shown here is derived from an EMBL/GenBank/DDBJ whole genome shotgun (WGS) entry which is preliminary data.</text>
</comment>
<evidence type="ECO:0008006" key="4">
    <source>
        <dbReference type="Google" id="ProtNLM"/>
    </source>
</evidence>
<reference evidence="2 3" key="1">
    <citation type="submission" date="2017-08" db="EMBL/GenBank/DDBJ databases">
        <title>Infants hospitalized years apart are colonized by the same room-sourced microbial strains.</title>
        <authorList>
            <person name="Brooks B."/>
            <person name="Olm M.R."/>
            <person name="Firek B.A."/>
            <person name="Baker R."/>
            <person name="Thomas B.C."/>
            <person name="Morowitz M.J."/>
            <person name="Banfield J.F."/>
        </authorList>
    </citation>
    <scope>NUCLEOTIDE SEQUENCE [LARGE SCALE GENOMIC DNA]</scope>
    <source>
        <strain evidence="2">S2_005_002_R2_34</strain>
    </source>
</reference>
<organism evidence="2 3">
    <name type="scientific">Rhodovulum sulfidophilum</name>
    <name type="common">Rhodobacter sulfidophilus</name>
    <dbReference type="NCBI Taxonomy" id="35806"/>
    <lineage>
        <taxon>Bacteria</taxon>
        <taxon>Pseudomonadati</taxon>
        <taxon>Pseudomonadota</taxon>
        <taxon>Alphaproteobacteria</taxon>
        <taxon>Rhodobacterales</taxon>
        <taxon>Paracoccaceae</taxon>
        <taxon>Rhodovulum</taxon>
    </lineage>
</organism>
<dbReference type="EMBL" id="QFPW01000002">
    <property type="protein sequence ID" value="PZQ51597.1"/>
    <property type="molecule type" value="Genomic_DNA"/>
</dbReference>
<evidence type="ECO:0000313" key="3">
    <source>
        <dbReference type="Proteomes" id="UP000249185"/>
    </source>
</evidence>
<evidence type="ECO:0000256" key="1">
    <source>
        <dbReference type="SAM" id="MobiDB-lite"/>
    </source>
</evidence>
<feature type="region of interest" description="Disordered" evidence="1">
    <location>
        <begin position="87"/>
        <end position="136"/>
    </location>
</feature>
<dbReference type="AlphaFoldDB" id="A0A2W5Q2T9"/>
<name>A0A2W5Q2T9_RHOSU</name>
<proteinExistence type="predicted"/>
<dbReference type="Proteomes" id="UP000249185">
    <property type="component" value="Unassembled WGS sequence"/>
</dbReference>
<sequence length="136" mass="14946">MSYYDYKIVPAPKKAKKVKGVSGVADRFALTLNDAINEVARQGWEYYGSEQLSIQTPGGWFSRSKTEEHTVLVFRKPREHLSPRIATEAARAEASAVPRAVETPRREPSLGASAAELAGERAAETYRPSLGPAEKN</sequence>
<accession>A0A2W5Q2T9</accession>
<gene>
    <name evidence="2" type="ORF">DI556_05420</name>
</gene>
<evidence type="ECO:0000313" key="2">
    <source>
        <dbReference type="EMBL" id="PZQ51597.1"/>
    </source>
</evidence>
<feature type="compositionally biased region" description="Low complexity" evidence="1">
    <location>
        <begin position="87"/>
        <end position="101"/>
    </location>
</feature>